<evidence type="ECO:0000313" key="3">
    <source>
        <dbReference type="Proteomes" id="UP000292452"/>
    </source>
</evidence>
<feature type="compositionally biased region" description="Polar residues" evidence="1">
    <location>
        <begin position="92"/>
        <end position="103"/>
    </location>
</feature>
<sequence length="118" mass="12723">MNNRHSGNSGHDTTAPGEREYPIEEQDLSEEQNEHLTTSLRAVRNNAAAPPALQDLARKMLGGRLALKDVLDDPAGHRALTEGLAGLGDQWRSMSPQDRQTVRTAVAEGADERAAGRG</sequence>
<name>A0A4V2JHM8_STRKA</name>
<dbReference type="AlphaFoldDB" id="A0A4V2JHM8"/>
<evidence type="ECO:0000256" key="1">
    <source>
        <dbReference type="SAM" id="MobiDB-lite"/>
    </source>
</evidence>
<feature type="region of interest" description="Disordered" evidence="1">
    <location>
        <begin position="90"/>
        <end position="118"/>
    </location>
</feature>
<proteinExistence type="predicted"/>
<feature type="region of interest" description="Disordered" evidence="1">
    <location>
        <begin position="1"/>
        <end position="49"/>
    </location>
</feature>
<accession>A0A4V2JHM8</accession>
<keyword evidence="3" id="KW-1185">Reference proteome</keyword>
<dbReference type="RefSeq" id="WP_094791784.1">
    <property type="nucleotide sequence ID" value="NZ_NDXL01000001.1"/>
</dbReference>
<feature type="compositionally biased region" description="Low complexity" evidence="1">
    <location>
        <begin position="40"/>
        <end position="49"/>
    </location>
</feature>
<dbReference type="Proteomes" id="UP000292452">
    <property type="component" value="Unassembled WGS sequence"/>
</dbReference>
<organism evidence="2 3">
    <name type="scientific">Streptomyces kasugaensis</name>
    <dbReference type="NCBI Taxonomy" id="1946"/>
    <lineage>
        <taxon>Bacteria</taxon>
        <taxon>Bacillati</taxon>
        <taxon>Actinomycetota</taxon>
        <taxon>Actinomycetes</taxon>
        <taxon>Kitasatosporales</taxon>
        <taxon>Streptomycetaceae</taxon>
        <taxon>Streptomyces</taxon>
    </lineage>
</organism>
<feature type="compositionally biased region" description="Polar residues" evidence="1">
    <location>
        <begin position="1"/>
        <end position="12"/>
    </location>
</feature>
<comment type="caution">
    <text evidence="2">The sequence shown here is derived from an EMBL/GenBank/DDBJ whole genome shotgun (WGS) entry which is preliminary data.</text>
</comment>
<protein>
    <submittedName>
        <fullName evidence="2">Uncharacterized protein</fullName>
    </submittedName>
</protein>
<gene>
    <name evidence="2" type="ORF">EYS09_34485</name>
</gene>
<evidence type="ECO:0000313" key="2">
    <source>
        <dbReference type="EMBL" id="TBO55201.1"/>
    </source>
</evidence>
<dbReference type="EMBL" id="SIXH01000566">
    <property type="protein sequence ID" value="TBO55201.1"/>
    <property type="molecule type" value="Genomic_DNA"/>
</dbReference>
<reference evidence="2 3" key="1">
    <citation type="submission" date="2019-02" db="EMBL/GenBank/DDBJ databases">
        <title>Draft Genome Sequence of Streptomyces sp. AM-2504, identified by 16S rRNA comparative analysis as a Streptomyces Kasugaensis strain.</title>
        <authorList>
            <person name="Napolioni V."/>
            <person name="Giuliodori A.M."/>
            <person name="Spurio R."/>
            <person name="Fabbretti A."/>
        </authorList>
    </citation>
    <scope>NUCLEOTIDE SEQUENCE [LARGE SCALE GENOMIC DNA]</scope>
    <source>
        <strain evidence="2 3">AM-2504</strain>
    </source>
</reference>
<dbReference type="OrthoDB" id="4216159at2"/>